<organism evidence="2 3">
    <name type="scientific">Nocardioides oceani</name>
    <dbReference type="NCBI Taxonomy" id="3058369"/>
    <lineage>
        <taxon>Bacteria</taxon>
        <taxon>Bacillati</taxon>
        <taxon>Actinomycetota</taxon>
        <taxon>Actinomycetes</taxon>
        <taxon>Propionibacteriales</taxon>
        <taxon>Nocardioidaceae</taxon>
        <taxon>Nocardioides</taxon>
    </lineage>
</organism>
<reference evidence="2" key="1">
    <citation type="submission" date="2023-06" db="EMBL/GenBank/DDBJ databases">
        <title>Draft genome sequence of Nocardioides sp. SOB77.</title>
        <authorList>
            <person name="Zhang G."/>
        </authorList>
    </citation>
    <scope>NUCLEOTIDE SEQUENCE</scope>
    <source>
        <strain evidence="2">SOB77</strain>
    </source>
</reference>
<sequence length="524" mass="55795">MVTDLRRAYADIDEELFDVGQIPMTSRDVRSVGEMLFDVDYLARQLLMDVGGDDAGTLLRSWPTMVTAAEDLWASLPGRRPGVDERDRPITSLSAQAATIESSLSGRKAWPGQGPTNPRVDQMTQTLLNAAALVRRYGAEIPHEQTEAHRDLEAARTRIMHGLYLTAHAANVALHDNGRDRVTDARESGRRVQLAQHHSPYAVAPTGVWVDRMSACENTARSYLTGQFPHALTGEAIRPVDDPGRLAQALANWDIQSHRALARHLAPANVLLITRTQGLIAGASMVLVNAAATAGVLEPSERLVPAIADAGRSWSNLASRWGDLVPPAAHLDEPLARAAAEVRAAYRHITHDTTTLATPEAIAACPELPQATMVSLRAIEAGSELAHVVAEKADTPNLTGPARALSRRAHNDVESGLAPPPTEGDVVWVSPADILARRVVTVPQPVADALRSVSTATASAASVAATTAMLARSNDNSHLPPRPNEADTAHQGGHGVTTSSPNHGKPFGEPPGGIDRPAPIGPLR</sequence>
<dbReference type="RefSeq" id="WP_300954462.1">
    <property type="nucleotide sequence ID" value="NZ_JAUHJQ010000011.1"/>
</dbReference>
<feature type="region of interest" description="Disordered" evidence="1">
    <location>
        <begin position="396"/>
        <end position="419"/>
    </location>
</feature>
<protein>
    <recommendedName>
        <fullName evidence="4">DUF222 domain-containing protein</fullName>
    </recommendedName>
</protein>
<dbReference type="EMBL" id="JAUHJQ010000011">
    <property type="protein sequence ID" value="MDN4175273.1"/>
    <property type="molecule type" value="Genomic_DNA"/>
</dbReference>
<name>A0ABT8FKS0_9ACTN</name>
<feature type="region of interest" description="Disordered" evidence="1">
    <location>
        <begin position="473"/>
        <end position="524"/>
    </location>
</feature>
<dbReference type="Proteomes" id="UP001168620">
    <property type="component" value="Unassembled WGS sequence"/>
</dbReference>
<evidence type="ECO:0000313" key="3">
    <source>
        <dbReference type="Proteomes" id="UP001168620"/>
    </source>
</evidence>
<evidence type="ECO:0008006" key="4">
    <source>
        <dbReference type="Google" id="ProtNLM"/>
    </source>
</evidence>
<evidence type="ECO:0000256" key="1">
    <source>
        <dbReference type="SAM" id="MobiDB-lite"/>
    </source>
</evidence>
<proteinExistence type="predicted"/>
<accession>A0ABT8FKS0</accession>
<evidence type="ECO:0000313" key="2">
    <source>
        <dbReference type="EMBL" id="MDN4175273.1"/>
    </source>
</evidence>
<keyword evidence="3" id="KW-1185">Reference proteome</keyword>
<gene>
    <name evidence="2" type="ORF">QWY28_20070</name>
</gene>
<comment type="caution">
    <text evidence="2">The sequence shown here is derived from an EMBL/GenBank/DDBJ whole genome shotgun (WGS) entry which is preliminary data.</text>
</comment>